<dbReference type="RefSeq" id="WP_020002166.1">
    <property type="nucleotide sequence ID" value="NZ_CP192217.1"/>
</dbReference>
<evidence type="ECO:0000313" key="2">
    <source>
        <dbReference type="EMBL" id="MEZ6852842.1"/>
    </source>
</evidence>
<proteinExistence type="predicted"/>
<dbReference type="AlphaFoldDB" id="A0A8G2C8F2"/>
<evidence type="ECO:0000256" key="1">
    <source>
        <dbReference type="SAM" id="Phobius"/>
    </source>
</evidence>
<dbReference type="Proteomes" id="UP001568358">
    <property type="component" value="Unassembled WGS sequence"/>
</dbReference>
<feature type="transmembrane region" description="Helical" evidence="1">
    <location>
        <begin position="94"/>
        <end position="115"/>
    </location>
</feature>
<dbReference type="EMBL" id="JBFSOO010000003">
    <property type="protein sequence ID" value="MEZ6852842.1"/>
    <property type="molecule type" value="Genomic_DNA"/>
</dbReference>
<evidence type="ECO:0000313" key="5">
    <source>
        <dbReference type="Proteomes" id="UP001568358"/>
    </source>
</evidence>
<gene>
    <name evidence="2" type="ORF">AB2Z07_04725</name>
    <name evidence="3" type="ORF">SAMN05660830_01052</name>
</gene>
<keyword evidence="1" id="KW-0812">Transmembrane</keyword>
<dbReference type="Proteomes" id="UP000184001">
    <property type="component" value="Unassembled WGS sequence"/>
</dbReference>
<organism evidence="3 4">
    <name type="scientific">Halodesulfovibrio aestuarii</name>
    <dbReference type="NCBI Taxonomy" id="126333"/>
    <lineage>
        <taxon>Bacteria</taxon>
        <taxon>Pseudomonadati</taxon>
        <taxon>Thermodesulfobacteriota</taxon>
        <taxon>Desulfovibrionia</taxon>
        <taxon>Desulfovibrionales</taxon>
        <taxon>Desulfovibrionaceae</taxon>
        <taxon>Halodesulfovibrio</taxon>
    </lineage>
</organism>
<reference evidence="2 5" key="2">
    <citation type="submission" date="2024-07" db="EMBL/GenBank/DDBJ databases">
        <title>Active virus-host system and metabolic interactions in a Lokiarchaeon culture.</title>
        <authorList>
            <person name="Ponce Toledo R.I."/>
            <person name="Rodrigues Oliveira T."/>
            <person name="Schleper C."/>
        </authorList>
    </citation>
    <scope>NUCLEOTIDE SEQUENCE [LARGE SCALE GENOMIC DNA]</scope>
    <source>
        <strain evidence="2 5">B35</strain>
    </source>
</reference>
<sequence length="116" mass="13199">MSVSVAAEECETVEELDTLSQENMQYSAYTFMDVDANEQRKFDHMVLSESQVVKGGLVVFAMKSEKPRYYTVQSIDDEKQLIELVKPQNAIGKVVLLFALLGACWFVLDYIMSLFL</sequence>
<keyword evidence="1" id="KW-1133">Transmembrane helix</keyword>
<evidence type="ECO:0000313" key="3">
    <source>
        <dbReference type="EMBL" id="SHI80467.1"/>
    </source>
</evidence>
<keyword evidence="5" id="KW-1185">Reference proteome</keyword>
<name>A0A8G2C8F2_9BACT</name>
<protein>
    <submittedName>
        <fullName evidence="3">Uncharacterized protein</fullName>
    </submittedName>
</protein>
<reference evidence="3 4" key="1">
    <citation type="submission" date="2016-11" db="EMBL/GenBank/DDBJ databases">
        <authorList>
            <person name="Varghese N."/>
            <person name="Submissions S."/>
        </authorList>
    </citation>
    <scope>NUCLEOTIDE SEQUENCE [LARGE SCALE GENOMIC DNA]</scope>
    <source>
        <strain evidence="3 4">DSM 17919</strain>
    </source>
</reference>
<dbReference type="EMBL" id="FQZR01000002">
    <property type="protein sequence ID" value="SHI80467.1"/>
    <property type="molecule type" value="Genomic_DNA"/>
</dbReference>
<keyword evidence="1" id="KW-0472">Membrane</keyword>
<evidence type="ECO:0000313" key="4">
    <source>
        <dbReference type="Proteomes" id="UP000184001"/>
    </source>
</evidence>
<comment type="caution">
    <text evidence="3">The sequence shown here is derived from an EMBL/GenBank/DDBJ whole genome shotgun (WGS) entry which is preliminary data.</text>
</comment>
<accession>A0A8G2C8F2</accession>